<accession>A0A6J1W8M1</accession>
<reference evidence="3" key="1">
    <citation type="submission" date="2025-08" db="UniProtKB">
        <authorList>
            <consortium name="RefSeq"/>
        </authorList>
    </citation>
    <scope>IDENTIFICATION</scope>
</reference>
<organism evidence="2 3">
    <name type="scientific">Notechis scutatus</name>
    <name type="common">mainland tiger snake</name>
    <dbReference type="NCBI Taxonomy" id="8663"/>
    <lineage>
        <taxon>Eukaryota</taxon>
        <taxon>Metazoa</taxon>
        <taxon>Chordata</taxon>
        <taxon>Craniata</taxon>
        <taxon>Vertebrata</taxon>
        <taxon>Euteleostomi</taxon>
        <taxon>Lepidosauria</taxon>
        <taxon>Squamata</taxon>
        <taxon>Bifurcata</taxon>
        <taxon>Unidentata</taxon>
        <taxon>Episquamata</taxon>
        <taxon>Toxicofera</taxon>
        <taxon>Serpentes</taxon>
        <taxon>Colubroidea</taxon>
        <taxon>Elapidae</taxon>
        <taxon>Hydrophiinae</taxon>
        <taxon>Notechis</taxon>
    </lineage>
</organism>
<protein>
    <submittedName>
        <fullName evidence="3">Epiplakin-like</fullName>
    </submittedName>
</protein>
<dbReference type="GeneID" id="113431060"/>
<feature type="region of interest" description="Disordered" evidence="1">
    <location>
        <begin position="223"/>
        <end position="252"/>
    </location>
</feature>
<name>A0A6J1W8M1_9SAUR</name>
<dbReference type="GO" id="GO:0045110">
    <property type="term" value="P:intermediate filament bundle assembly"/>
    <property type="evidence" value="ECO:0007669"/>
    <property type="project" value="TreeGrafter"/>
</dbReference>
<evidence type="ECO:0000313" key="2">
    <source>
        <dbReference type="Proteomes" id="UP000504612"/>
    </source>
</evidence>
<dbReference type="AlphaFoldDB" id="A0A6J1W8M1"/>
<evidence type="ECO:0000313" key="3">
    <source>
        <dbReference type="RefSeq" id="XP_026549218.1"/>
    </source>
</evidence>
<evidence type="ECO:0000256" key="1">
    <source>
        <dbReference type="SAM" id="MobiDB-lite"/>
    </source>
</evidence>
<dbReference type="KEGG" id="nss:113431060"/>
<dbReference type="GO" id="GO:0005198">
    <property type="term" value="F:structural molecule activity"/>
    <property type="evidence" value="ECO:0007669"/>
    <property type="project" value="TreeGrafter"/>
</dbReference>
<dbReference type="GO" id="GO:0045095">
    <property type="term" value="C:keratin filament"/>
    <property type="evidence" value="ECO:0007669"/>
    <property type="project" value="TreeGrafter"/>
</dbReference>
<dbReference type="Proteomes" id="UP000504612">
    <property type="component" value="Unplaced"/>
</dbReference>
<gene>
    <name evidence="3" type="primary">LOC113431060</name>
</gene>
<dbReference type="PANTHER" id="PTHR23169">
    <property type="entry name" value="ENVOPLAKIN"/>
    <property type="match status" value="1"/>
</dbReference>
<proteinExistence type="predicted"/>
<dbReference type="GO" id="GO:0042060">
    <property type="term" value="P:wound healing"/>
    <property type="evidence" value="ECO:0007669"/>
    <property type="project" value="TreeGrafter"/>
</dbReference>
<dbReference type="RefSeq" id="XP_026549218.1">
    <property type="nucleotide sequence ID" value="XM_026693433.1"/>
</dbReference>
<dbReference type="InterPro" id="IPR043197">
    <property type="entry name" value="Plakin"/>
</dbReference>
<dbReference type="GO" id="GO:0030054">
    <property type="term" value="C:cell junction"/>
    <property type="evidence" value="ECO:0007669"/>
    <property type="project" value="TreeGrafter"/>
</dbReference>
<dbReference type="PANTHER" id="PTHR23169:SF21">
    <property type="entry name" value="EPIPLAKIN"/>
    <property type="match status" value="1"/>
</dbReference>
<keyword evidence="2" id="KW-1185">Reference proteome</keyword>
<dbReference type="GO" id="GO:0016020">
    <property type="term" value="C:membrane"/>
    <property type="evidence" value="ECO:0007669"/>
    <property type="project" value="TreeGrafter"/>
</dbReference>
<dbReference type="GO" id="GO:1990254">
    <property type="term" value="F:keratin filament binding"/>
    <property type="evidence" value="ECO:0007669"/>
    <property type="project" value="TreeGrafter"/>
</dbReference>
<dbReference type="GO" id="GO:0005737">
    <property type="term" value="C:cytoplasm"/>
    <property type="evidence" value="ECO:0007669"/>
    <property type="project" value="TreeGrafter"/>
</dbReference>
<feature type="region of interest" description="Disordered" evidence="1">
    <location>
        <begin position="124"/>
        <end position="155"/>
    </location>
</feature>
<feature type="compositionally biased region" description="Low complexity" evidence="1">
    <location>
        <begin position="132"/>
        <end position="146"/>
    </location>
</feature>
<sequence>MSLPESRGATGRVPGVACVVSPVLTPTGTSSDGASPFCESSQGCISFPSASEEPLAGSPFPSQSALKSRLVNVPFAEFHGREASLWDLLHSQYISEEKRKELLHLYRLGDLTLDQMASAVTHIMHPGEGGEESPSGDWSASSSPDSTVAEDGASQARHLQLKKTLRTTLVPVTVGEYKGQRLCVLDLLFSKYVPQDNRQELLELYRAGTLPLEDMISTITGLLEEAESQQEKRETQKRTGRRKERQDPGGDL</sequence>